<evidence type="ECO:0000313" key="1">
    <source>
        <dbReference type="EMBL" id="PUE60742.1"/>
    </source>
</evidence>
<dbReference type="GO" id="GO:0016791">
    <property type="term" value="F:phosphatase activity"/>
    <property type="evidence" value="ECO:0007669"/>
    <property type="project" value="TreeGrafter"/>
</dbReference>
<protein>
    <submittedName>
        <fullName evidence="1">Histidine phosphatase family protein</fullName>
    </submittedName>
</protein>
<dbReference type="GO" id="GO:0005737">
    <property type="term" value="C:cytoplasm"/>
    <property type="evidence" value="ECO:0007669"/>
    <property type="project" value="TreeGrafter"/>
</dbReference>
<name>A0A315EXL5_9BURK</name>
<dbReference type="RefSeq" id="WP_108358517.1">
    <property type="nucleotide sequence ID" value="NZ_NESP01000001.1"/>
</dbReference>
<dbReference type="EMBL" id="NESP01000001">
    <property type="protein sequence ID" value="PUE60742.1"/>
    <property type="molecule type" value="Genomic_DNA"/>
</dbReference>
<reference evidence="1 2" key="1">
    <citation type="submission" date="2017-04" db="EMBL/GenBank/DDBJ databases">
        <title>Unexpected and diverse lifestyles within the genus Limnohabitans.</title>
        <authorList>
            <person name="Kasalicky V."/>
            <person name="Mehrshad M."/>
            <person name="Andrei S.-A."/>
            <person name="Salcher M."/>
            <person name="Kratochvilova H."/>
            <person name="Simek K."/>
            <person name="Ghai R."/>
        </authorList>
    </citation>
    <scope>NUCLEOTIDE SEQUENCE [LARGE SCALE GENOMIC DNA]</scope>
    <source>
        <strain evidence="1 2">MWH-C5</strain>
    </source>
</reference>
<gene>
    <name evidence="1" type="ORF">B9Z44_05645</name>
</gene>
<dbReference type="InterPro" id="IPR050275">
    <property type="entry name" value="PGM_Phosphatase"/>
</dbReference>
<comment type="caution">
    <text evidence="1">The sequence shown here is derived from an EMBL/GenBank/DDBJ whole genome shotgun (WGS) entry which is preliminary data.</text>
</comment>
<dbReference type="Pfam" id="PF00300">
    <property type="entry name" value="His_Phos_1"/>
    <property type="match status" value="1"/>
</dbReference>
<proteinExistence type="predicted"/>
<dbReference type="PANTHER" id="PTHR48100">
    <property type="entry name" value="BROAD-SPECIFICITY PHOSPHATASE YOR283W-RELATED"/>
    <property type="match status" value="1"/>
</dbReference>
<organism evidence="1 2">
    <name type="scientific">Limnohabitans curvus</name>
    <dbReference type="NCBI Taxonomy" id="323423"/>
    <lineage>
        <taxon>Bacteria</taxon>
        <taxon>Pseudomonadati</taxon>
        <taxon>Pseudomonadota</taxon>
        <taxon>Betaproteobacteria</taxon>
        <taxon>Burkholderiales</taxon>
        <taxon>Comamonadaceae</taxon>
        <taxon>Limnohabitans</taxon>
    </lineage>
</organism>
<dbReference type="SMART" id="SM00855">
    <property type="entry name" value="PGAM"/>
    <property type="match status" value="1"/>
</dbReference>
<dbReference type="InterPro" id="IPR029033">
    <property type="entry name" value="His_PPase_superfam"/>
</dbReference>
<sequence length="222" mass="24403">MGQLYLVRHGQASLGAADYDQLSPLGLQQSHRLGEHWQAQGLTFDAVIIGGLKRHAQTLAGIQQGMGTRHEARVWPGLNEYDSEALIRAIQPGELVKPTTPEGYKQHFRLLRDGLTQWMAGVVSPQGMPSYTEFAKGVTSALDHIRQQHEGNVLLVSSGGPIATAVAHVLRVSPETSIELNMRLRNSAVSEFSFNAKRHSLIAFNSVPHLETPSHKDWVTFA</sequence>
<dbReference type="PANTHER" id="PTHR48100:SF1">
    <property type="entry name" value="HISTIDINE PHOSPHATASE FAMILY PROTEIN-RELATED"/>
    <property type="match status" value="1"/>
</dbReference>
<dbReference type="Proteomes" id="UP000251341">
    <property type="component" value="Unassembled WGS sequence"/>
</dbReference>
<accession>A0A315EXL5</accession>
<dbReference type="CDD" id="cd07067">
    <property type="entry name" value="HP_PGM_like"/>
    <property type="match status" value="1"/>
</dbReference>
<dbReference type="Gene3D" id="3.40.50.1240">
    <property type="entry name" value="Phosphoglycerate mutase-like"/>
    <property type="match status" value="1"/>
</dbReference>
<dbReference type="InterPro" id="IPR013078">
    <property type="entry name" value="His_Pase_superF_clade-1"/>
</dbReference>
<dbReference type="SUPFAM" id="SSF53254">
    <property type="entry name" value="Phosphoglycerate mutase-like"/>
    <property type="match status" value="1"/>
</dbReference>
<evidence type="ECO:0000313" key="2">
    <source>
        <dbReference type="Proteomes" id="UP000251341"/>
    </source>
</evidence>
<dbReference type="AlphaFoldDB" id="A0A315EXL5"/>
<keyword evidence="2" id="KW-1185">Reference proteome</keyword>